<keyword evidence="9" id="KW-1133">Transmembrane helix</keyword>
<evidence type="ECO:0000313" key="12">
    <source>
        <dbReference type="Proteomes" id="UP000578449"/>
    </source>
</evidence>
<dbReference type="Gene3D" id="1.10.510.10">
    <property type="entry name" value="Transferase(Phosphotransferase) domain 1"/>
    <property type="match status" value="1"/>
</dbReference>
<keyword evidence="2" id="KW-0723">Serine/threonine-protein kinase</keyword>
<dbReference type="GO" id="GO:0005524">
    <property type="term" value="F:ATP binding"/>
    <property type="evidence" value="ECO:0007669"/>
    <property type="project" value="UniProtKB-UniRule"/>
</dbReference>
<keyword evidence="12" id="KW-1185">Reference proteome</keyword>
<comment type="caution">
    <text evidence="11">The sequence shown here is derived from an EMBL/GenBank/DDBJ whole genome shotgun (WGS) entry which is preliminary data.</text>
</comment>
<evidence type="ECO:0000256" key="5">
    <source>
        <dbReference type="ARBA" id="ARBA00022777"/>
    </source>
</evidence>
<evidence type="ECO:0000256" key="1">
    <source>
        <dbReference type="ARBA" id="ARBA00012513"/>
    </source>
</evidence>
<evidence type="ECO:0000259" key="10">
    <source>
        <dbReference type="PROSITE" id="PS50011"/>
    </source>
</evidence>
<keyword evidence="3 11" id="KW-0808">Transferase</keyword>
<keyword evidence="4 7" id="KW-0547">Nucleotide-binding</keyword>
<dbReference type="InterPro" id="IPR017441">
    <property type="entry name" value="Protein_kinase_ATP_BS"/>
</dbReference>
<feature type="transmembrane region" description="Helical" evidence="9">
    <location>
        <begin position="319"/>
        <end position="340"/>
    </location>
</feature>
<dbReference type="InterPro" id="IPR008271">
    <property type="entry name" value="Ser/Thr_kinase_AS"/>
</dbReference>
<dbReference type="PROSITE" id="PS00107">
    <property type="entry name" value="PROTEIN_KINASE_ATP"/>
    <property type="match status" value="1"/>
</dbReference>
<evidence type="ECO:0000256" key="6">
    <source>
        <dbReference type="ARBA" id="ARBA00022840"/>
    </source>
</evidence>
<name>A0A840PG14_9ACTN</name>
<sequence length="554" mass="59490">MRPRDDLDDSLGSSYHLRELIGEGAMGAVWRAVDKRSGEHVAAKLLHGRLLDDPDIVARFVQERTVLLRLRHPGIVAIRDFVIEGGRIAIVMDLVEGSDLGRHLRELGTLTAERALGVAIQLGEALAAAHATGIVHRDVKPGNVLVDGETVKLTDFGVARILQGAHAAPTTTVVGTPNYMPPEVIEGAGPHPSADVYALGMVLYELLAGRAPFSAGHHLSPLHCAFHMVPRRLPGMADDVWAVIEACTAKNPANRPPMTEVVARLRAALPGARVTPRLTPIPRTSPLQLTALPVEQRPPAAPVPPPAAPKKWRPRTGMVIGAVAVLAAVTTVVVTAMRVVEFGPARSAAAEDTVTPTPPPAKVSTPPVALPVQTPDVVDVEPAPTRTGRKQAAKRTPTARPTPPPSRYTPKPTPTRTRKPTKTPSPDKPQLLEPVRPDNLKCREPWLEIPAQGIAMRPCIRIVDNKPAVVGQVRGRAGVVTDIQIELWDATHRRTVAGPFRCIGVKFTADGQVKTCGWFAVDGPSGAEYQGRQRWRKTDTGAWNGGAQSLGIRW</sequence>
<dbReference type="SMART" id="SM00220">
    <property type="entry name" value="S_TKc"/>
    <property type="match status" value="1"/>
</dbReference>
<dbReference type="SUPFAM" id="SSF56112">
    <property type="entry name" value="Protein kinase-like (PK-like)"/>
    <property type="match status" value="1"/>
</dbReference>
<keyword evidence="9" id="KW-0472">Membrane</keyword>
<dbReference type="AlphaFoldDB" id="A0A840PG14"/>
<feature type="domain" description="Protein kinase" evidence="10">
    <location>
        <begin position="15"/>
        <end position="269"/>
    </location>
</feature>
<feature type="region of interest" description="Disordered" evidence="8">
    <location>
        <begin position="347"/>
        <end position="437"/>
    </location>
</feature>
<evidence type="ECO:0000256" key="2">
    <source>
        <dbReference type="ARBA" id="ARBA00022527"/>
    </source>
</evidence>
<dbReference type="EMBL" id="JACHGN010000024">
    <property type="protein sequence ID" value="MBB5138518.1"/>
    <property type="molecule type" value="Genomic_DNA"/>
</dbReference>
<feature type="compositionally biased region" description="Pro residues" evidence="8">
    <location>
        <begin position="400"/>
        <end position="413"/>
    </location>
</feature>
<dbReference type="EC" id="2.7.11.1" evidence="1"/>
<accession>A0A840PG14</accession>
<evidence type="ECO:0000256" key="3">
    <source>
        <dbReference type="ARBA" id="ARBA00022679"/>
    </source>
</evidence>
<dbReference type="Proteomes" id="UP000578449">
    <property type="component" value="Unassembled WGS sequence"/>
</dbReference>
<protein>
    <recommendedName>
        <fullName evidence="1">non-specific serine/threonine protein kinase</fullName>
        <ecNumber evidence="1">2.7.11.1</ecNumber>
    </recommendedName>
</protein>
<dbReference type="PROSITE" id="PS50011">
    <property type="entry name" value="PROTEIN_KINASE_DOM"/>
    <property type="match status" value="1"/>
</dbReference>
<feature type="binding site" evidence="7">
    <location>
        <position position="44"/>
    </location>
    <ligand>
        <name>ATP</name>
        <dbReference type="ChEBI" id="CHEBI:30616"/>
    </ligand>
</feature>
<organism evidence="11 12">
    <name type="scientific">Thermocatellispora tengchongensis</name>
    <dbReference type="NCBI Taxonomy" id="1073253"/>
    <lineage>
        <taxon>Bacteria</taxon>
        <taxon>Bacillati</taxon>
        <taxon>Actinomycetota</taxon>
        <taxon>Actinomycetes</taxon>
        <taxon>Streptosporangiales</taxon>
        <taxon>Streptosporangiaceae</taxon>
        <taxon>Thermocatellispora</taxon>
    </lineage>
</organism>
<reference evidence="11 12" key="1">
    <citation type="submission" date="2020-08" db="EMBL/GenBank/DDBJ databases">
        <title>Genomic Encyclopedia of Type Strains, Phase IV (KMG-IV): sequencing the most valuable type-strain genomes for metagenomic binning, comparative biology and taxonomic classification.</title>
        <authorList>
            <person name="Goeker M."/>
        </authorList>
    </citation>
    <scope>NUCLEOTIDE SEQUENCE [LARGE SCALE GENOMIC DNA]</scope>
    <source>
        <strain evidence="11 12">DSM 45615</strain>
    </source>
</reference>
<evidence type="ECO:0000256" key="8">
    <source>
        <dbReference type="SAM" id="MobiDB-lite"/>
    </source>
</evidence>
<dbReference type="RefSeq" id="WP_185055394.1">
    <property type="nucleotide sequence ID" value="NZ_BAABIX010000085.1"/>
</dbReference>
<evidence type="ECO:0000256" key="9">
    <source>
        <dbReference type="SAM" id="Phobius"/>
    </source>
</evidence>
<dbReference type="GO" id="GO:0004674">
    <property type="term" value="F:protein serine/threonine kinase activity"/>
    <property type="evidence" value="ECO:0007669"/>
    <property type="project" value="UniProtKB-KW"/>
</dbReference>
<evidence type="ECO:0000256" key="7">
    <source>
        <dbReference type="PROSITE-ProRule" id="PRU10141"/>
    </source>
</evidence>
<dbReference type="InterPro" id="IPR011009">
    <property type="entry name" value="Kinase-like_dom_sf"/>
</dbReference>
<keyword evidence="9" id="KW-0812">Transmembrane</keyword>
<dbReference type="Gene3D" id="3.30.200.20">
    <property type="entry name" value="Phosphorylase Kinase, domain 1"/>
    <property type="match status" value="1"/>
</dbReference>
<keyword evidence="6 7" id="KW-0067">ATP-binding</keyword>
<proteinExistence type="predicted"/>
<dbReference type="Pfam" id="PF00069">
    <property type="entry name" value="Pkinase"/>
    <property type="match status" value="1"/>
</dbReference>
<dbReference type="CDD" id="cd14014">
    <property type="entry name" value="STKc_PknB_like"/>
    <property type="match status" value="1"/>
</dbReference>
<evidence type="ECO:0000313" key="11">
    <source>
        <dbReference type="EMBL" id="MBB5138518.1"/>
    </source>
</evidence>
<dbReference type="PANTHER" id="PTHR43289:SF6">
    <property type="entry name" value="SERINE_THREONINE-PROTEIN KINASE NEKL-3"/>
    <property type="match status" value="1"/>
</dbReference>
<keyword evidence="5 11" id="KW-0418">Kinase</keyword>
<gene>
    <name evidence="11" type="ORF">HNP84_008272</name>
</gene>
<dbReference type="PANTHER" id="PTHR43289">
    <property type="entry name" value="MITOGEN-ACTIVATED PROTEIN KINASE KINASE KINASE 20-RELATED"/>
    <property type="match status" value="1"/>
</dbReference>
<dbReference type="PROSITE" id="PS00108">
    <property type="entry name" value="PROTEIN_KINASE_ST"/>
    <property type="match status" value="1"/>
</dbReference>
<evidence type="ECO:0000256" key="4">
    <source>
        <dbReference type="ARBA" id="ARBA00022741"/>
    </source>
</evidence>
<dbReference type="InterPro" id="IPR000719">
    <property type="entry name" value="Prot_kinase_dom"/>
</dbReference>